<dbReference type="SUPFAM" id="SSF53850">
    <property type="entry name" value="Periplasmic binding protein-like II"/>
    <property type="match status" value="1"/>
</dbReference>
<evidence type="ECO:0000256" key="1">
    <source>
        <dbReference type="SAM" id="SignalP"/>
    </source>
</evidence>
<evidence type="ECO:0000313" key="2">
    <source>
        <dbReference type="EMBL" id="TMI76375.1"/>
    </source>
</evidence>
<gene>
    <name evidence="2" type="ORF">E6H05_03865</name>
</gene>
<dbReference type="PANTHER" id="PTHR43649:SF12">
    <property type="entry name" value="DIACETYLCHITOBIOSE BINDING PROTEIN DASA"/>
    <property type="match status" value="1"/>
</dbReference>
<reference evidence="2 3" key="1">
    <citation type="journal article" date="2019" name="Nat. Microbiol.">
        <title>Mediterranean grassland soil C-N compound turnover is dependent on rainfall and depth, and is mediated by genomically divergent microorganisms.</title>
        <authorList>
            <person name="Diamond S."/>
            <person name="Andeer P.F."/>
            <person name="Li Z."/>
            <person name="Crits-Christoph A."/>
            <person name="Burstein D."/>
            <person name="Anantharaman K."/>
            <person name="Lane K.R."/>
            <person name="Thomas B.C."/>
            <person name="Pan C."/>
            <person name="Northen T.R."/>
            <person name="Banfield J.F."/>
        </authorList>
    </citation>
    <scope>NUCLEOTIDE SEQUENCE [LARGE SCALE GENOMIC DNA]</scope>
    <source>
        <strain evidence="2">NP_8</strain>
    </source>
</reference>
<organism evidence="2 3">
    <name type="scientific">Candidatus Segetimicrobium genomatis</name>
    <dbReference type="NCBI Taxonomy" id="2569760"/>
    <lineage>
        <taxon>Bacteria</taxon>
        <taxon>Bacillati</taxon>
        <taxon>Candidatus Sysuimicrobiota</taxon>
        <taxon>Candidatus Sysuimicrobiia</taxon>
        <taxon>Candidatus Sysuimicrobiales</taxon>
        <taxon>Candidatus Segetimicrobiaceae</taxon>
        <taxon>Candidatus Segetimicrobium</taxon>
    </lineage>
</organism>
<dbReference type="EMBL" id="VBAP01000024">
    <property type="protein sequence ID" value="TMI76375.1"/>
    <property type="molecule type" value="Genomic_DNA"/>
</dbReference>
<keyword evidence="1" id="KW-0732">Signal</keyword>
<feature type="signal peptide" evidence="1">
    <location>
        <begin position="1"/>
        <end position="20"/>
    </location>
</feature>
<dbReference type="Gene3D" id="3.40.190.10">
    <property type="entry name" value="Periplasmic binding protein-like II"/>
    <property type="match status" value="2"/>
</dbReference>
<protein>
    <submittedName>
        <fullName evidence="2">Extracellular solute-binding protein</fullName>
    </submittedName>
</protein>
<dbReference type="InterPro" id="IPR006059">
    <property type="entry name" value="SBP"/>
</dbReference>
<name>A0A537IYM2_9BACT</name>
<dbReference type="AlphaFoldDB" id="A0A537IYM2"/>
<dbReference type="InterPro" id="IPR050490">
    <property type="entry name" value="Bact_solute-bd_prot1"/>
</dbReference>
<sequence>MKQRCSVLLVLILLVLPLMAATPAASQAKQFDGVTVNVLTFTGPQIAEPLQRRGPDFGKLTGAKINVITVPFSDLYQKILTDLATGTNSYQAFVFDPQWMADFTTPGYLEELTNRVKADKALQWADIGAFFRNFSATYGGKIYTIPLDGDFQMVYYRSDLLQQTGLKPPQTWADYMRIAQTFNKKDLNGDGTPDFGSCIAKKRNAQSYWMIWSVAAGYLQAKGTREGSFFDSATMKPLTNNEAFAEALRVYVQTGQYGPPDELNWDVGDSRSGFVTGRCALSLDWGDIGTLAIDPKTSKVQNKVGAVILPGSPRVLDRKTGKLVACTVQKCPYATGGVNHAPFAAYGGWSGAINKAAPSKVKDAAYAFLSYMSQPAQSNVDVTIGITGFNPYRVSQFKNLSLWLKAGMSQAAAKNYLGAISASLSSPNMVLDLRIPQNQRYQQIVLDTAIAKLLAKETNIGQAMKEITDGWEAITNELGRDAQLRAYRESLGILTK</sequence>
<proteinExistence type="predicted"/>
<dbReference type="PANTHER" id="PTHR43649">
    <property type="entry name" value="ARABINOSE-BINDING PROTEIN-RELATED"/>
    <property type="match status" value="1"/>
</dbReference>
<dbReference type="Pfam" id="PF01547">
    <property type="entry name" value="SBP_bac_1"/>
    <property type="match status" value="1"/>
</dbReference>
<evidence type="ECO:0000313" key="3">
    <source>
        <dbReference type="Proteomes" id="UP000318834"/>
    </source>
</evidence>
<accession>A0A537IYM2</accession>
<dbReference type="Proteomes" id="UP000318834">
    <property type="component" value="Unassembled WGS sequence"/>
</dbReference>
<comment type="caution">
    <text evidence="2">The sequence shown here is derived from an EMBL/GenBank/DDBJ whole genome shotgun (WGS) entry which is preliminary data.</text>
</comment>
<feature type="chain" id="PRO_5021997831" evidence="1">
    <location>
        <begin position="21"/>
        <end position="496"/>
    </location>
</feature>